<feature type="compositionally biased region" description="Basic and acidic residues" evidence="1">
    <location>
        <begin position="2344"/>
        <end position="2361"/>
    </location>
</feature>
<dbReference type="InterPro" id="IPR045167">
    <property type="entry name" value="Hobbit"/>
</dbReference>
<protein>
    <submittedName>
        <fullName evidence="6">WGS project CCBQ000000000 data, contig 00102</fullName>
    </submittedName>
</protein>
<evidence type="ECO:0000259" key="5">
    <source>
        <dbReference type="SMART" id="SM01216"/>
    </source>
</evidence>
<dbReference type="EMBL" id="CCBQ010000027">
    <property type="protein sequence ID" value="CDO93938.1"/>
    <property type="molecule type" value="Genomic_DNA"/>
</dbReference>
<dbReference type="InterPro" id="IPR019441">
    <property type="entry name" value="FMP27/BLTP2/Hobbit_GFWDK_RBG"/>
</dbReference>
<dbReference type="Pfam" id="PF10344">
    <property type="entry name" value="Hobbit"/>
    <property type="match status" value="1"/>
</dbReference>
<dbReference type="SMART" id="SM01216">
    <property type="entry name" value="Fmp27_WPPW"/>
    <property type="match status" value="1"/>
</dbReference>
<feature type="transmembrane region" description="Helical" evidence="2">
    <location>
        <begin position="49"/>
        <end position="67"/>
    </location>
</feature>
<reference evidence="6 7" key="1">
    <citation type="submission" date="2014-03" db="EMBL/GenBank/DDBJ databases">
        <title>The genome of Kluyveromyces dobzhanskii.</title>
        <authorList>
            <person name="Nystedt B."/>
            <person name="Astrom S."/>
        </authorList>
    </citation>
    <scope>NUCLEOTIDE SEQUENCE [LARGE SCALE GENOMIC DNA]</scope>
    <source>
        <strain evidence="6 7">CBS 2104</strain>
    </source>
</reference>
<feature type="domain" description="FMP27/BLTP2/Hobbit GFWDK motif-containing RBG unit" evidence="3">
    <location>
        <begin position="973"/>
        <end position="1121"/>
    </location>
</feature>
<keyword evidence="2" id="KW-1133">Transmembrane helix</keyword>
<keyword evidence="2" id="KW-0472">Membrane</keyword>
<proteinExistence type="predicted"/>
<organism evidence="6 7">
    <name type="scientific">Kluyveromyces dobzhanskii CBS 2104</name>
    <dbReference type="NCBI Taxonomy" id="1427455"/>
    <lineage>
        <taxon>Eukaryota</taxon>
        <taxon>Fungi</taxon>
        <taxon>Dikarya</taxon>
        <taxon>Ascomycota</taxon>
        <taxon>Saccharomycotina</taxon>
        <taxon>Saccharomycetes</taxon>
        <taxon>Saccharomycetales</taxon>
        <taxon>Saccharomycetaceae</taxon>
        <taxon>Kluyveromyces</taxon>
    </lineage>
</organism>
<dbReference type="SMART" id="SM01215">
    <property type="entry name" value="Fmp27_SW"/>
    <property type="match status" value="1"/>
</dbReference>
<accession>A0A0A8L6V1</accession>
<evidence type="ECO:0000313" key="7">
    <source>
        <dbReference type="Proteomes" id="UP000031516"/>
    </source>
</evidence>
<comment type="caution">
    <text evidence="6">The sequence shown here is derived from an EMBL/GenBank/DDBJ whole genome shotgun (WGS) entry which is preliminary data.</text>
</comment>
<feature type="transmembrane region" description="Helical" evidence="2">
    <location>
        <begin position="16"/>
        <end position="37"/>
    </location>
</feature>
<feature type="compositionally biased region" description="Polar residues" evidence="1">
    <location>
        <begin position="2328"/>
        <end position="2343"/>
    </location>
</feature>
<feature type="region of interest" description="Disordered" evidence="1">
    <location>
        <begin position="2328"/>
        <end position="2382"/>
    </location>
</feature>
<evidence type="ECO:0000259" key="3">
    <source>
        <dbReference type="SMART" id="SM01214"/>
    </source>
</evidence>
<gene>
    <name evidence="6" type="ORF">KLDO_g2226</name>
</gene>
<evidence type="ECO:0000256" key="2">
    <source>
        <dbReference type="SAM" id="Phobius"/>
    </source>
</evidence>
<dbReference type="PANTHER" id="PTHR15678:SF6">
    <property type="entry name" value="BRIDGE-LIKE LIPID TRANSFER PROTEIN FAMILY MEMBER 2"/>
    <property type="match status" value="1"/>
</dbReference>
<dbReference type="InterPro" id="IPR019449">
    <property type="entry name" value="FMP27_WPPW_RBG"/>
</dbReference>
<dbReference type="OrthoDB" id="1562405at2759"/>
<evidence type="ECO:0000313" key="6">
    <source>
        <dbReference type="EMBL" id="CDO93938.1"/>
    </source>
</evidence>
<dbReference type="InterPro" id="IPR019415">
    <property type="entry name" value="FMP27_SW_RBG"/>
</dbReference>
<keyword evidence="7" id="KW-1185">Reference proteome</keyword>
<dbReference type="SMART" id="SM01214">
    <property type="entry name" value="Fmp27_GFWDK"/>
    <property type="match status" value="1"/>
</dbReference>
<sequence length="2382" mass="272198">MGYDILTLLLNGLKSSLALVVLLFATQQGIFNLALLFFNARTVLSKLQIGFLFGRSIYWFCLAYKGYTIKVRKVLLLSFFSKIEFRDVNVVCEYIDDLPKEISGNQPVSLRIPISSSKWKFLSKAMPFEVHLTNVTFTSPAVKFSTDLAVIKLEYNSNTNRVTLVAFFHSVKVGSFVSLSQLELSFQFHCHHDEIGLQLHKWTAGVNLGGLRVHLSAQEHALKLSRKKPSSERKLQRYKKILERLEVFTVQFENTHVFLRNGHKCFVSNASLHMDGSQKFGSLIENDNIHNLTIAVNSLQYSIVSGEQINVPVVNVLLKCDVIGLTEHDFNLQTLSGSCTVIIIDPRVELSICNLQDALLSINSEENDSNKSGQWKLPSIVLKIIISNSSFILTGNTGEYYHLVADFASAELNIKSLLPCRNEAVATTITCKLASTAKLERFAITYNLQSKVGLSKCQLIYFEKWHFICDRYGPTPDKITSILHDVQLNIDKLAVVDGLIKLTESFTSTKRKNSAGDSNGIASQLSYELVVENKGFSCTLSAKDYLTSSLQNFDSTMQRLRDGSYNIGLKINKSRLLLSKDSFHLALVGLRLSKSSATKQASDFNDILRIDSLEMNVIENILVFDIPQVKYEFDINSLWFWFYFKHSLIDRFNRQSTTAAGRSSKSSIPPFEVNVETVLSVLKLPQSMTLLLILSKIKYLSNTSSFSVEALDLLVKSVYTKENTVFVPIFKVTSARLATSERDGHQLITDSMTLKMEYHFRFYTIVDTISTTIKAYKQLRSAFNDINTFNTLNPKADPPTHVKRLCVSTKQLTVMVNEDLFEQELGLIFKLGVLEQRERLEKLTLFLNSQKLSNSQEFLDLQYARLYKNFSTSWIARYRVAKREFHGAESFAINNDILDYNFSTFSVDNDVNSLKISIDEVDLKLLPPSFPLEEFSKFLYKHGKGVPYDTRYSTNLPMGIDLKTKAFSVLLRDYSLPALFFPNTHVTGDIIFAEALASSKSWRPIFVPYTNMYDGGEKHMDSIFGSHIIRTLTPIKTFMDIKCTIDSNTPSQITWGKSLQPGYQSVMLWFDFLTKPPLDPSPKVGFWDKIRLLMHGRLEFHWLRNSSLHLNIKGSSDPYQIADVGAGMTFAWTGDAKLTINGSKSPDSFLQINSSKFQMGIRDFLSTNNFDKVIMNLFGKVTWKMGMLFESGDFKMVGFEPRSQFLKSHHEIELVHPDHIIDLSKHDSYNGFRTDFIHLSFGVYSEDDSHGKNSVHLAPETLSHFLAWWRLFNTYTSGPIRQGPLFPDLIQNGKKFGKSLFTVKYQLYLAPLEITHVHRHVDSQSDLEQDNNVAFTGLKANLASLKLDLHQKRIKRVTQNNILQISRPVWKFSMNLAELDFIDADIRVLFAVFDQEAVEEILAKTLGLSAEAHDDSKKHRGNHDFTHSSWFDKEDYIDLHQIQLVSEIPMKFSVIPFIYSPRITYFRNIEEQGLDLPFPFGDENVHDCFLGHTHPEATQRKLTEARESQLNEQISTIQASVDYLTEQLSEGGSLEGESLKRLQEEENSLHHLKRSLHLIHQMLKDLEISENANMQDPNTDIESSLAESEFVKSCLPKEGVELFRMNTIDSFIKLKQFGDLNNESSFDNRFVFHNVLIKIDKNIRDHLINYINSIATRRQYQFFITHKAIILLDELLKNRFQKTFIMEPELSPDSECSSMSNKELLEVFQDFIREVSEGFSAFDNYSIRLISPQVQITSHTEPSDAILIVSRDIELSIIDVHTTPEIKGESLSVNSLMETRYSFNFADSQFFILDKLDTRQWDHIVSHSNAYGIHDLEHSWPPWLPLEASYSSDFLTSSLFLHRNDMFITFTRPNPLFFNNKSKAVQGNESHFHVGFPKLYLTSTSEQYSSIFNIVEDLLSFASDKDKKIDKLTQVFLADEIKFNLGKLDAKVVESLQKKVRMLKYLDSYTRFHDPQTYRKCSQDILVEFQTTKLQLNLLMSAIKSNYDRLHLTGQSKRSNRLTWKIAADELIWELFDENKQSFVVFGLGASHFLRSETYYGSTSNKISISTLQCYNLQPKTVYKELLGPFESHSKFDPAKPFIDISWNMGVPIGGISNLLELNLDAQPIIFKMDFKTSEKLMSYLFPKYKPTQSDSNSVTRQSIDVSDGESLVLSRKLSALSNSTGNSIRSPITRRVILADWDMQSFTKALDRNNSNGDKKKHTRAPEYEMDEMVKRSGKYFNVAKISVHGLIMSVSYRGSRSVITNVDNLIVKVPTIQYTNKLWSSEELIASFKKDIIKVVLQHAGNIIGNKFVHHKNENKYEPLKQISNLIKPELQKIQRTTTASLPTLTRLSSKAPSKSQNSERSEHKESKRSTDNLEKINALPETYDVEEFYPNQRDV</sequence>
<evidence type="ECO:0000256" key="1">
    <source>
        <dbReference type="SAM" id="MobiDB-lite"/>
    </source>
</evidence>
<dbReference type="Proteomes" id="UP000031516">
    <property type="component" value="Unassembled WGS sequence"/>
</dbReference>
<name>A0A0A8L6V1_9SACH</name>
<dbReference type="PANTHER" id="PTHR15678">
    <property type="entry name" value="ANTIGEN MLAA-22-RELATED"/>
    <property type="match status" value="1"/>
</dbReference>
<feature type="domain" description="FMP27 WPPW motif-containing RBG unit" evidence="5">
    <location>
        <begin position="1337"/>
        <end position="1829"/>
    </location>
</feature>
<feature type="domain" description="FMP27 SW motif-containing RBG unit" evidence="4">
    <location>
        <begin position="861"/>
        <end position="955"/>
    </location>
</feature>
<evidence type="ECO:0000259" key="4">
    <source>
        <dbReference type="SMART" id="SM01215"/>
    </source>
</evidence>
<keyword evidence="2" id="KW-0812">Transmembrane</keyword>